<evidence type="ECO:0000256" key="1">
    <source>
        <dbReference type="SAM" id="MobiDB-lite"/>
    </source>
</evidence>
<sequence length="121" mass="14011">MSVWGVLMNEDSDADSFYAKAGKFSTTLLMHRKHQKDTSGRNMQHGVKNRVFKPSEIEFRFNWHLPMGKFIPTPELAHSEPGAANNTIPFGAGIYPVKHFARPRARETRDRERRNIVQRPY</sequence>
<feature type="compositionally biased region" description="Basic and acidic residues" evidence="1">
    <location>
        <begin position="104"/>
        <end position="115"/>
    </location>
</feature>
<organism evidence="2 3">
    <name type="scientific">Candidatus Liptonbacteria bacterium RIFCSPLOWO2_01_FULL_53_13</name>
    <dbReference type="NCBI Taxonomy" id="1798651"/>
    <lineage>
        <taxon>Bacteria</taxon>
        <taxon>Candidatus Liptoniibacteriota</taxon>
    </lineage>
</organism>
<dbReference type="AlphaFoldDB" id="A0A1G2CL02"/>
<dbReference type="Proteomes" id="UP000178348">
    <property type="component" value="Unassembled WGS sequence"/>
</dbReference>
<evidence type="ECO:0000313" key="2">
    <source>
        <dbReference type="EMBL" id="OGZ02029.1"/>
    </source>
</evidence>
<accession>A0A1G2CL02</accession>
<comment type="caution">
    <text evidence="2">The sequence shown here is derived from an EMBL/GenBank/DDBJ whole genome shotgun (WGS) entry which is preliminary data.</text>
</comment>
<dbReference type="EMBL" id="MHLB01000024">
    <property type="protein sequence ID" value="OGZ02029.1"/>
    <property type="molecule type" value="Genomic_DNA"/>
</dbReference>
<proteinExistence type="predicted"/>
<feature type="region of interest" description="Disordered" evidence="1">
    <location>
        <begin position="102"/>
        <end position="121"/>
    </location>
</feature>
<name>A0A1G2CL02_9BACT</name>
<reference evidence="2 3" key="1">
    <citation type="journal article" date="2016" name="Nat. Commun.">
        <title>Thousands of microbial genomes shed light on interconnected biogeochemical processes in an aquifer system.</title>
        <authorList>
            <person name="Anantharaman K."/>
            <person name="Brown C.T."/>
            <person name="Hug L.A."/>
            <person name="Sharon I."/>
            <person name="Castelle C.J."/>
            <person name="Probst A.J."/>
            <person name="Thomas B.C."/>
            <person name="Singh A."/>
            <person name="Wilkins M.J."/>
            <person name="Karaoz U."/>
            <person name="Brodie E.L."/>
            <person name="Williams K.H."/>
            <person name="Hubbard S.S."/>
            <person name="Banfield J.F."/>
        </authorList>
    </citation>
    <scope>NUCLEOTIDE SEQUENCE [LARGE SCALE GENOMIC DNA]</scope>
</reference>
<evidence type="ECO:0000313" key="3">
    <source>
        <dbReference type="Proteomes" id="UP000178348"/>
    </source>
</evidence>
<protein>
    <submittedName>
        <fullName evidence="2">Uncharacterized protein</fullName>
    </submittedName>
</protein>
<gene>
    <name evidence="2" type="ORF">A2946_03770</name>
</gene>